<protein>
    <submittedName>
        <fullName evidence="1">Uncharacterized protein</fullName>
    </submittedName>
</protein>
<dbReference type="EMBL" id="JAMKOV010000039">
    <property type="protein sequence ID" value="KAI8035313.1"/>
    <property type="molecule type" value="Genomic_DNA"/>
</dbReference>
<dbReference type="AlphaFoldDB" id="A0A9P9YE71"/>
<accession>A0A9P9YE71</accession>
<evidence type="ECO:0000313" key="1">
    <source>
        <dbReference type="EMBL" id="KAI8035313.1"/>
    </source>
</evidence>
<feature type="non-terminal residue" evidence="1">
    <location>
        <position position="1"/>
    </location>
</feature>
<feature type="non-terminal residue" evidence="1">
    <location>
        <position position="80"/>
    </location>
</feature>
<gene>
    <name evidence="1" type="ORF">M5D96_011861</name>
</gene>
<keyword evidence="2" id="KW-1185">Reference proteome</keyword>
<sequence>LQALVPDKTTPCFTPGPESWVLCPGTGRVAGFRHSATICFPVIIAISTSTIRAAEWNVSGSKGPSPEFQFVAATHYGPMA</sequence>
<dbReference type="Proteomes" id="UP001059596">
    <property type="component" value="Unassembled WGS sequence"/>
</dbReference>
<proteinExistence type="predicted"/>
<name>A0A9P9YE71_9MUSC</name>
<reference evidence="1" key="1">
    <citation type="journal article" date="2023" name="Genome Biol. Evol.">
        <title>Long-read-based Genome Assembly of Drosophila gunungcola Reveals Fewer Chemosensory Genes in Flower-breeding Species.</title>
        <authorList>
            <person name="Negi A."/>
            <person name="Liao B.Y."/>
            <person name="Yeh S.D."/>
        </authorList>
    </citation>
    <scope>NUCLEOTIDE SEQUENCE</scope>
    <source>
        <strain evidence="1">Sukarami</strain>
    </source>
</reference>
<evidence type="ECO:0000313" key="2">
    <source>
        <dbReference type="Proteomes" id="UP001059596"/>
    </source>
</evidence>
<organism evidence="1 2">
    <name type="scientific">Drosophila gunungcola</name>
    <name type="common">fruit fly</name>
    <dbReference type="NCBI Taxonomy" id="103775"/>
    <lineage>
        <taxon>Eukaryota</taxon>
        <taxon>Metazoa</taxon>
        <taxon>Ecdysozoa</taxon>
        <taxon>Arthropoda</taxon>
        <taxon>Hexapoda</taxon>
        <taxon>Insecta</taxon>
        <taxon>Pterygota</taxon>
        <taxon>Neoptera</taxon>
        <taxon>Endopterygota</taxon>
        <taxon>Diptera</taxon>
        <taxon>Brachycera</taxon>
        <taxon>Muscomorpha</taxon>
        <taxon>Ephydroidea</taxon>
        <taxon>Drosophilidae</taxon>
        <taxon>Drosophila</taxon>
        <taxon>Sophophora</taxon>
    </lineage>
</organism>
<comment type="caution">
    <text evidence="1">The sequence shown here is derived from an EMBL/GenBank/DDBJ whole genome shotgun (WGS) entry which is preliminary data.</text>
</comment>